<gene>
    <name evidence="1" type="ORF">SteCoe_38363</name>
</gene>
<comment type="caution">
    <text evidence="1">The sequence shown here is derived from an EMBL/GenBank/DDBJ whole genome shotgun (WGS) entry which is preliminary data.</text>
</comment>
<sequence>MDNKELTPSQASIIISDHNKQAIELLTSKNYQQSFNLLKKAQDLLNKIDQRDRLYPITYNNLGCFYKTLKKFDLAQLMFEKSLEHKNSEKSLTAGTHLNLSSIFSMNKLHSKALNNALTAFSILQEVYEGDPNSADSLIFAAFVTGKEYEALKEIKQAEKYYQHGLDLATDNNSTDYYEKISNALSLLKKKRIGTSKARYESNMRRAELPTINTDRSEFKKQYIVKDDYKKATPRVYHNYPPILGLPYQRNLTTAVQNSHKKTNSNINQIKKELLVYEKKLKKITGTRNEPVTRTPKRINLPKIPYIKPIKAYSPGYDPSVNPASPVSVDVNRMAIIIQKHWRGYRDRKACRQRRRKLAQFRAQEAIAELEMLKVLIKKSKDSEGQL</sequence>
<protein>
    <submittedName>
        <fullName evidence="1">Uncharacterized protein</fullName>
    </submittedName>
</protein>
<evidence type="ECO:0000313" key="2">
    <source>
        <dbReference type="Proteomes" id="UP000187209"/>
    </source>
</evidence>
<dbReference type="Pfam" id="PF00612">
    <property type="entry name" value="IQ"/>
    <property type="match status" value="1"/>
</dbReference>
<accession>A0A1R2ALF9</accession>
<evidence type="ECO:0000313" key="1">
    <source>
        <dbReference type="EMBL" id="OMJ65368.1"/>
    </source>
</evidence>
<dbReference type="PROSITE" id="PS50096">
    <property type="entry name" value="IQ"/>
    <property type="match status" value="1"/>
</dbReference>
<dbReference type="InterPro" id="IPR000048">
    <property type="entry name" value="IQ_motif_EF-hand-BS"/>
</dbReference>
<name>A0A1R2ALF9_9CILI</name>
<dbReference type="AlphaFoldDB" id="A0A1R2ALF9"/>
<dbReference type="InterPro" id="IPR019734">
    <property type="entry name" value="TPR_rpt"/>
</dbReference>
<dbReference type="InterPro" id="IPR011990">
    <property type="entry name" value="TPR-like_helical_dom_sf"/>
</dbReference>
<organism evidence="1 2">
    <name type="scientific">Stentor coeruleus</name>
    <dbReference type="NCBI Taxonomy" id="5963"/>
    <lineage>
        <taxon>Eukaryota</taxon>
        <taxon>Sar</taxon>
        <taxon>Alveolata</taxon>
        <taxon>Ciliophora</taxon>
        <taxon>Postciliodesmatophora</taxon>
        <taxon>Heterotrichea</taxon>
        <taxon>Heterotrichida</taxon>
        <taxon>Stentoridae</taxon>
        <taxon>Stentor</taxon>
    </lineage>
</organism>
<dbReference type="SMART" id="SM00015">
    <property type="entry name" value="IQ"/>
    <property type="match status" value="1"/>
</dbReference>
<reference evidence="1 2" key="1">
    <citation type="submission" date="2016-11" db="EMBL/GenBank/DDBJ databases">
        <title>The macronuclear genome of Stentor coeruleus: a giant cell with tiny introns.</title>
        <authorList>
            <person name="Slabodnick M."/>
            <person name="Ruby J.G."/>
            <person name="Reiff S.B."/>
            <person name="Swart E.C."/>
            <person name="Gosai S."/>
            <person name="Prabakaran S."/>
            <person name="Witkowska E."/>
            <person name="Larue G.E."/>
            <person name="Fisher S."/>
            <person name="Freeman R.M."/>
            <person name="Gunawardena J."/>
            <person name="Chu W."/>
            <person name="Stover N.A."/>
            <person name="Gregory B.D."/>
            <person name="Nowacki M."/>
            <person name="Derisi J."/>
            <person name="Roy S.W."/>
            <person name="Marshall W.F."/>
            <person name="Sood P."/>
        </authorList>
    </citation>
    <scope>NUCLEOTIDE SEQUENCE [LARGE SCALE GENOMIC DNA]</scope>
    <source>
        <strain evidence="1">WM001</strain>
    </source>
</reference>
<dbReference type="EMBL" id="MPUH01002187">
    <property type="protein sequence ID" value="OMJ65368.1"/>
    <property type="molecule type" value="Genomic_DNA"/>
</dbReference>
<proteinExistence type="predicted"/>
<dbReference type="Proteomes" id="UP000187209">
    <property type="component" value="Unassembled WGS sequence"/>
</dbReference>
<dbReference type="Gene3D" id="1.25.40.10">
    <property type="entry name" value="Tetratricopeptide repeat domain"/>
    <property type="match status" value="2"/>
</dbReference>
<dbReference type="SMART" id="SM00028">
    <property type="entry name" value="TPR"/>
    <property type="match status" value="3"/>
</dbReference>
<dbReference type="SUPFAM" id="SSF48452">
    <property type="entry name" value="TPR-like"/>
    <property type="match status" value="1"/>
</dbReference>
<dbReference type="Gene3D" id="1.20.5.190">
    <property type="match status" value="1"/>
</dbReference>
<dbReference type="Pfam" id="PF13181">
    <property type="entry name" value="TPR_8"/>
    <property type="match status" value="2"/>
</dbReference>
<dbReference type="CDD" id="cd23767">
    <property type="entry name" value="IQCD"/>
    <property type="match status" value="1"/>
</dbReference>
<keyword evidence="2" id="KW-1185">Reference proteome</keyword>